<evidence type="ECO:0000313" key="4">
    <source>
        <dbReference type="EMBL" id="MBF9234588.1"/>
    </source>
</evidence>
<proteinExistence type="inferred from homology"/>
<evidence type="ECO:0000259" key="3">
    <source>
        <dbReference type="Pfam" id="PF07364"/>
    </source>
</evidence>
<dbReference type="AlphaFoldDB" id="A0A931BTT6"/>
<dbReference type="InterPro" id="IPR015995">
    <property type="entry name" value="MlrC_N"/>
</dbReference>
<dbReference type="GO" id="GO:0046872">
    <property type="term" value="F:metal ion binding"/>
    <property type="evidence" value="ECO:0007669"/>
    <property type="project" value="UniProtKB-KW"/>
</dbReference>
<evidence type="ECO:0000256" key="1">
    <source>
        <dbReference type="PIRNR" id="PIRNR012702"/>
    </source>
</evidence>
<keyword evidence="1" id="KW-0645">Protease</keyword>
<dbReference type="GO" id="GO:0006508">
    <property type="term" value="P:proteolysis"/>
    <property type="evidence" value="ECO:0007669"/>
    <property type="project" value="UniProtKB-KW"/>
</dbReference>
<evidence type="ECO:0000313" key="5">
    <source>
        <dbReference type="Proteomes" id="UP000599312"/>
    </source>
</evidence>
<keyword evidence="5" id="KW-1185">Reference proteome</keyword>
<comment type="similarity">
    <text evidence="1">Belongs to the peptidase M81 family.</text>
</comment>
<protein>
    <recommendedName>
        <fullName evidence="1">Microcystinase C</fullName>
        <shortName evidence="1">MlrC</shortName>
    </recommendedName>
</protein>
<dbReference type="InterPro" id="IPR009197">
    <property type="entry name" value="MlrC"/>
</dbReference>
<dbReference type="Pfam" id="PF07171">
    <property type="entry name" value="MlrC_C"/>
    <property type="match status" value="1"/>
</dbReference>
<keyword evidence="1" id="KW-0378">Hydrolase</keyword>
<feature type="domain" description="Microcystin LR degradation protein MlrC N-terminal" evidence="3">
    <location>
        <begin position="4"/>
        <end position="288"/>
    </location>
</feature>
<comment type="cofactor">
    <cofactor evidence="1">
        <name>Zn(2+)</name>
        <dbReference type="ChEBI" id="CHEBI:29105"/>
    </cofactor>
    <text evidence="1">Binds 1 zinc ion per subunit.</text>
</comment>
<name>A0A931BTT6_9HYPH</name>
<dbReference type="Pfam" id="PF07364">
    <property type="entry name" value="DUF1485"/>
    <property type="match status" value="1"/>
</dbReference>
<reference evidence="4" key="1">
    <citation type="submission" date="2020-11" db="EMBL/GenBank/DDBJ databases">
        <authorList>
            <person name="Kim M.K."/>
        </authorList>
    </citation>
    <scope>NUCLEOTIDE SEQUENCE</scope>
    <source>
        <strain evidence="4">BT350</strain>
    </source>
</reference>
<dbReference type="EMBL" id="JADQDO010000007">
    <property type="protein sequence ID" value="MBF9234588.1"/>
    <property type="molecule type" value="Genomic_DNA"/>
</dbReference>
<feature type="domain" description="Microcystin LR degradation protein MlrC C-terminal" evidence="2">
    <location>
        <begin position="300"/>
        <end position="478"/>
    </location>
</feature>
<dbReference type="PIRSF" id="PIRSF012702">
    <property type="entry name" value="UCP012702"/>
    <property type="match status" value="1"/>
</dbReference>
<accession>A0A931BTT6</accession>
<comment type="function">
    <text evidence="1">Involved in peptidolytic degradation of cyclic heptapeptide hepatotoxin microcystin (MC).</text>
</comment>
<comment type="caution">
    <text evidence="4">The sequence shown here is derived from an EMBL/GenBank/DDBJ whole genome shotgun (WGS) entry which is preliminary data.</text>
</comment>
<dbReference type="GO" id="GO:0008237">
    <property type="term" value="F:metallopeptidase activity"/>
    <property type="evidence" value="ECO:0007669"/>
    <property type="project" value="UniProtKB-KW"/>
</dbReference>
<dbReference type="Proteomes" id="UP000599312">
    <property type="component" value="Unassembled WGS sequence"/>
</dbReference>
<gene>
    <name evidence="4" type="ORF">I2H38_14510</name>
</gene>
<evidence type="ECO:0000259" key="2">
    <source>
        <dbReference type="Pfam" id="PF07171"/>
    </source>
</evidence>
<organism evidence="4 5">
    <name type="scientific">Microvirga alba</name>
    <dbReference type="NCBI Taxonomy" id="2791025"/>
    <lineage>
        <taxon>Bacteria</taxon>
        <taxon>Pseudomonadati</taxon>
        <taxon>Pseudomonadota</taxon>
        <taxon>Alphaproteobacteria</taxon>
        <taxon>Hyphomicrobiales</taxon>
        <taxon>Methylobacteriaceae</taxon>
        <taxon>Microvirga</taxon>
    </lineage>
</organism>
<keyword evidence="1" id="KW-0479">Metal-binding</keyword>
<dbReference type="InterPro" id="IPR010799">
    <property type="entry name" value="MlrC_C"/>
</dbReference>
<sequence>MKRRVLVAEFMHETNTFSVQKTDEEAFINCSYYLGNTVPVAFKGTRTSLGAAFEAAEKYDWQLVHPLVAGANPSGRVVDACFDKLAQMIVEASDGVDGILLHLHGSMSTTSHDDGEGELLARIRSRIGSDVPIIVVLDLHATVTQEMADHANALISYRTYPHVDQYERTWQAAQLLDRALRREVAPKVALARRPILYALDGGRTTSPPMVELLRRADEIEAAGRAHVVSIQAGFSSADVQDIGPSIVVAADDRAEAQRIAEELMDYAWEQRFYSSIHFTPVPEAIEKAHAGQGASKPLIIADYSDNPGSGAYGDATALLKAILDAKLENVGFYAIRDPEAVLEAQAAGVGNKVTLRLGGKVDPSMGGAPLEITADVAAITDGRFIAYGPMGGGARRNYGLSALLRVGGVEIILITNNGQATDLAQFTSLGVDPTRKSTIVVKSMQHFRAAFEPISREVVEVDTGALSTKDFKNRPYRNVRRPIWPLDDI</sequence>
<dbReference type="RefSeq" id="WP_196272579.1">
    <property type="nucleotide sequence ID" value="NZ_JADQDO010000007.1"/>
</dbReference>
<keyword evidence="1" id="KW-0482">Metalloprotease</keyword>